<keyword evidence="5" id="KW-0653">Protein transport</keyword>
<gene>
    <name evidence="8" type="ORF">GY24_14630</name>
</gene>
<evidence type="ECO:0000256" key="5">
    <source>
        <dbReference type="ARBA" id="ARBA00022927"/>
    </source>
</evidence>
<keyword evidence="6" id="KW-1006">Bacterial flagellum protein export</keyword>
<comment type="similarity">
    <text evidence="2">Belongs to the FliH family.</text>
</comment>
<dbReference type="RefSeq" id="WP_104477001.1">
    <property type="nucleotide sequence ID" value="NZ_MPZN01000066.1"/>
</dbReference>
<reference evidence="8 9" key="1">
    <citation type="journal article" date="2008" name="Int. J. Syst. Evol. Microbiol.">
        <title>Leifsonia pindariensis sp. nov., isolated from the Pindari glacier of the Indian Himalayas, and emended description of the genus Leifsonia.</title>
        <authorList>
            <person name="Reddy G.S."/>
            <person name="Prabagaran S.R."/>
            <person name="Shivaji S."/>
        </authorList>
    </citation>
    <scope>NUCLEOTIDE SEQUENCE [LARGE SCALE GENOMIC DNA]</scope>
    <source>
        <strain evidence="8 9">PON 10</strain>
    </source>
</reference>
<evidence type="ECO:0000313" key="9">
    <source>
        <dbReference type="Proteomes" id="UP000237755"/>
    </source>
</evidence>
<evidence type="ECO:0000256" key="3">
    <source>
        <dbReference type="ARBA" id="ARBA00022448"/>
    </source>
</evidence>
<dbReference type="EMBL" id="MPZN01000066">
    <property type="protein sequence ID" value="PPL15259.1"/>
    <property type="molecule type" value="Genomic_DNA"/>
</dbReference>
<evidence type="ECO:0000256" key="6">
    <source>
        <dbReference type="ARBA" id="ARBA00023225"/>
    </source>
</evidence>
<keyword evidence="4" id="KW-1005">Bacterial flagellum biogenesis</keyword>
<evidence type="ECO:0000256" key="4">
    <source>
        <dbReference type="ARBA" id="ARBA00022795"/>
    </source>
</evidence>
<keyword evidence="9" id="KW-1185">Reference proteome</keyword>
<accession>A0ABX5ATR5</accession>
<comment type="function">
    <text evidence="1">Needed for flagellar regrowth and assembly.</text>
</comment>
<organism evidence="8 9">
    <name type="scientific">Microterricola pindariensis</name>
    <dbReference type="NCBI Taxonomy" id="478010"/>
    <lineage>
        <taxon>Bacteria</taxon>
        <taxon>Bacillati</taxon>
        <taxon>Actinomycetota</taxon>
        <taxon>Actinomycetes</taxon>
        <taxon>Micrococcales</taxon>
        <taxon>Microbacteriaceae</taxon>
        <taxon>Microterricola</taxon>
    </lineage>
</organism>
<dbReference type="PANTHER" id="PTHR34982:SF1">
    <property type="entry name" value="FLAGELLAR ASSEMBLY PROTEIN FLIH"/>
    <property type="match status" value="1"/>
</dbReference>
<dbReference type="Pfam" id="PF02108">
    <property type="entry name" value="FliH"/>
    <property type="match status" value="1"/>
</dbReference>
<evidence type="ECO:0000256" key="1">
    <source>
        <dbReference type="ARBA" id="ARBA00003041"/>
    </source>
</evidence>
<proteinExistence type="inferred from homology"/>
<dbReference type="Proteomes" id="UP000237755">
    <property type="component" value="Unassembled WGS sequence"/>
</dbReference>
<dbReference type="PANTHER" id="PTHR34982">
    <property type="entry name" value="YOP PROTEINS TRANSLOCATION PROTEIN L"/>
    <property type="match status" value="1"/>
</dbReference>
<comment type="caution">
    <text evidence="8">The sequence shown here is derived from an EMBL/GenBank/DDBJ whole genome shotgun (WGS) entry which is preliminary data.</text>
</comment>
<evidence type="ECO:0000259" key="7">
    <source>
        <dbReference type="Pfam" id="PF02108"/>
    </source>
</evidence>
<evidence type="ECO:0000313" key="8">
    <source>
        <dbReference type="EMBL" id="PPL15259.1"/>
    </source>
</evidence>
<feature type="domain" description="Flagellar assembly protein FliH/Type III secretion system HrpE" evidence="7">
    <location>
        <begin position="88"/>
        <end position="208"/>
    </location>
</feature>
<evidence type="ECO:0000256" key="2">
    <source>
        <dbReference type="ARBA" id="ARBA00006602"/>
    </source>
</evidence>
<sequence>MRSSIDADFAAMAFPSVDGAGAGANGAIAPAELALISERARVRGHAAGYAEGLRQADAAGLIRLAELEAAHAAAVTESLARLDAVQAVLGAAVSAVQRTTLPLLEQSDATLVSAAIELAEAVIGHRLTDGPGSAGAALQRVLAALASDAGHPDVIVHLHQDDLALLQGAGQIPQGVTVQADATLRRGDASAVLPDGFVDARIESALHRATLSLLEETA</sequence>
<name>A0ABX5ATR5_9MICO</name>
<dbReference type="InterPro" id="IPR051472">
    <property type="entry name" value="T3SS_Stator/FliH"/>
</dbReference>
<protein>
    <recommendedName>
        <fullName evidence="7">Flagellar assembly protein FliH/Type III secretion system HrpE domain-containing protein</fullName>
    </recommendedName>
</protein>
<keyword evidence="3" id="KW-0813">Transport</keyword>
<dbReference type="InterPro" id="IPR018035">
    <property type="entry name" value="Flagellar_FliH/T3SS_HrpE"/>
</dbReference>